<dbReference type="InterPro" id="IPR029058">
    <property type="entry name" value="AB_hydrolase_fold"/>
</dbReference>
<dbReference type="Gene3D" id="3.40.50.1820">
    <property type="entry name" value="alpha/beta hydrolase"/>
    <property type="match status" value="1"/>
</dbReference>
<feature type="domain" description="Alpha/beta hydrolase fold-3" evidence="3">
    <location>
        <begin position="90"/>
        <end position="287"/>
    </location>
</feature>
<dbReference type="Pfam" id="PF07859">
    <property type="entry name" value="Abhydrolase_3"/>
    <property type="match status" value="1"/>
</dbReference>
<proteinExistence type="inferred from homology"/>
<evidence type="ECO:0000259" key="3">
    <source>
        <dbReference type="Pfam" id="PF07859"/>
    </source>
</evidence>
<dbReference type="GO" id="GO:0016787">
    <property type="term" value="F:hydrolase activity"/>
    <property type="evidence" value="ECO:0007669"/>
    <property type="project" value="UniProtKB-KW"/>
</dbReference>
<dbReference type="InterPro" id="IPR050300">
    <property type="entry name" value="GDXG_lipolytic_enzyme"/>
</dbReference>
<keyword evidence="5" id="KW-1185">Reference proteome</keyword>
<dbReference type="RefSeq" id="WP_114101901.1">
    <property type="nucleotide sequence ID" value="NZ_JARSBO010000008.1"/>
</dbReference>
<comment type="similarity">
    <text evidence="1">Belongs to the 'GDXG' lipolytic enzyme family.</text>
</comment>
<evidence type="ECO:0000256" key="2">
    <source>
        <dbReference type="ARBA" id="ARBA00022801"/>
    </source>
</evidence>
<dbReference type="InterPro" id="IPR013094">
    <property type="entry name" value="AB_hydrolase_3"/>
</dbReference>
<sequence length="314" mass="34867">MSESDPVSFEISYGQMPDEEGIRSFITKCDSFFPPDAVAATIEQQRIWYDALCAQFSFPHPDGMEVRDEVIGDVPVRHYRPAMLTTSNRILYMHGGGFVVGSRDSHDAICADIAYAAQAELTAIDYRLAPEFIWPHQHDDCRQVMQHLLATGQKLVLVGDSAGGMLAAGLAVRAREDGFGKQILGQALIYPALGGDLNWPSYGQMANAPGLSTDDVIYYRDVLKAPMDDPFAHVLSADDLRDLPQTYITTAYFDPLRDDGREFTARLARAGISVQYREEPQMIHGWLRARRMSAGAKEGFAHLCSAIREMVTQD</sequence>
<reference evidence="4 5" key="1">
    <citation type="submission" date="2023-03" db="EMBL/GenBank/DDBJ databases">
        <title>Strain FZY0004 represents a novel species in the genus Thalassospira isolated from seawater.</title>
        <authorList>
            <person name="Fu Z.-Y."/>
        </authorList>
    </citation>
    <scope>NUCLEOTIDE SEQUENCE [LARGE SCALE GENOMIC DNA]</scope>
    <source>
        <strain evidence="4 5">FZY0004</strain>
    </source>
</reference>
<keyword evidence="2 4" id="KW-0378">Hydrolase</keyword>
<organism evidence="4 5">
    <name type="scientific">Thalassospira aquimaris</name>
    <dbReference type="NCBI Taxonomy" id="3037796"/>
    <lineage>
        <taxon>Bacteria</taxon>
        <taxon>Pseudomonadati</taxon>
        <taxon>Pseudomonadota</taxon>
        <taxon>Alphaproteobacteria</taxon>
        <taxon>Rhodospirillales</taxon>
        <taxon>Thalassospiraceae</taxon>
        <taxon>Thalassospira</taxon>
    </lineage>
</organism>
<dbReference type="PANTHER" id="PTHR48081">
    <property type="entry name" value="AB HYDROLASE SUPERFAMILY PROTEIN C4A8.06C"/>
    <property type="match status" value="1"/>
</dbReference>
<dbReference type="Proteomes" id="UP001529180">
    <property type="component" value="Unassembled WGS sequence"/>
</dbReference>
<name>A0ABT6GFC7_9PROT</name>
<evidence type="ECO:0000313" key="5">
    <source>
        <dbReference type="Proteomes" id="UP001529180"/>
    </source>
</evidence>
<dbReference type="EMBL" id="JARSBO010000008">
    <property type="protein sequence ID" value="MDG4720694.1"/>
    <property type="molecule type" value="Genomic_DNA"/>
</dbReference>
<protein>
    <submittedName>
        <fullName evidence="4">Alpha/beta hydrolase</fullName>
    </submittedName>
</protein>
<dbReference type="InterPro" id="IPR002168">
    <property type="entry name" value="Lipase_GDXG_HIS_AS"/>
</dbReference>
<dbReference type="SUPFAM" id="SSF53474">
    <property type="entry name" value="alpha/beta-Hydrolases"/>
    <property type="match status" value="1"/>
</dbReference>
<accession>A0ABT6GFC7</accession>
<dbReference type="PROSITE" id="PS01173">
    <property type="entry name" value="LIPASE_GDXG_HIS"/>
    <property type="match status" value="1"/>
</dbReference>
<dbReference type="PANTHER" id="PTHR48081:SF8">
    <property type="entry name" value="ALPHA_BETA HYDROLASE FOLD-3 DOMAIN-CONTAINING PROTEIN-RELATED"/>
    <property type="match status" value="1"/>
</dbReference>
<gene>
    <name evidence="4" type="ORF">P7680_16940</name>
</gene>
<evidence type="ECO:0000256" key="1">
    <source>
        <dbReference type="ARBA" id="ARBA00010515"/>
    </source>
</evidence>
<evidence type="ECO:0000313" key="4">
    <source>
        <dbReference type="EMBL" id="MDG4720694.1"/>
    </source>
</evidence>
<comment type="caution">
    <text evidence="4">The sequence shown here is derived from an EMBL/GenBank/DDBJ whole genome shotgun (WGS) entry which is preliminary data.</text>
</comment>